<evidence type="ECO:0000313" key="1">
    <source>
        <dbReference type="EMBL" id="SUZ57781.1"/>
    </source>
</evidence>
<accession>A0A381NT42</accession>
<reference evidence="1" key="1">
    <citation type="submission" date="2018-05" db="EMBL/GenBank/DDBJ databases">
        <authorList>
            <person name="Lanie J.A."/>
            <person name="Ng W.-L."/>
            <person name="Kazmierczak K.M."/>
            <person name="Andrzejewski T.M."/>
            <person name="Davidsen T.M."/>
            <person name="Wayne K.J."/>
            <person name="Tettelin H."/>
            <person name="Glass J.I."/>
            <person name="Rusch D."/>
            <person name="Podicherti R."/>
            <person name="Tsui H.-C.T."/>
            <person name="Winkler M.E."/>
        </authorList>
    </citation>
    <scope>NUCLEOTIDE SEQUENCE</scope>
</reference>
<protein>
    <submittedName>
        <fullName evidence="1">Uncharacterized protein</fullName>
    </submittedName>
</protein>
<sequence length="56" mass="6363">MAPAGYLNWNYTFAGYPLVDDLTHVWVFITRDISRSSYGDSTTSVSALYIRRLTAE</sequence>
<dbReference type="AlphaFoldDB" id="A0A381NT42"/>
<name>A0A381NT42_9ZZZZ</name>
<gene>
    <name evidence="1" type="ORF">METZ01_LOCUS10635</name>
</gene>
<dbReference type="EMBL" id="UINC01000578">
    <property type="protein sequence ID" value="SUZ57781.1"/>
    <property type="molecule type" value="Genomic_DNA"/>
</dbReference>
<organism evidence="1">
    <name type="scientific">marine metagenome</name>
    <dbReference type="NCBI Taxonomy" id="408172"/>
    <lineage>
        <taxon>unclassified sequences</taxon>
        <taxon>metagenomes</taxon>
        <taxon>ecological metagenomes</taxon>
    </lineage>
</organism>
<proteinExistence type="predicted"/>